<name>A0ABX9Q342_9BACT</name>
<organism evidence="1 2">
    <name type="scientific">Corallococcus praedator</name>
    <dbReference type="NCBI Taxonomy" id="2316724"/>
    <lineage>
        <taxon>Bacteria</taxon>
        <taxon>Pseudomonadati</taxon>
        <taxon>Myxococcota</taxon>
        <taxon>Myxococcia</taxon>
        <taxon>Myxococcales</taxon>
        <taxon>Cystobacterineae</taxon>
        <taxon>Myxococcaceae</taxon>
        <taxon>Corallococcus</taxon>
    </lineage>
</organism>
<sequence>MTAGTDPLLALLPAFERRRGPDGQPTLVEALVTAIGTEVTLADVDLDQLYDDLFIETCADWAAPYLGAL</sequence>
<keyword evidence="2" id="KW-1185">Reference proteome</keyword>
<proteinExistence type="predicted"/>
<comment type="caution">
    <text evidence="1">The sequence shown here is derived from an EMBL/GenBank/DDBJ whole genome shotgun (WGS) entry which is preliminary data.</text>
</comment>
<reference evidence="1 2" key="1">
    <citation type="submission" date="2018-09" db="EMBL/GenBank/DDBJ databases">
        <authorList>
            <person name="Livingstone P.G."/>
            <person name="Whitworth D.E."/>
        </authorList>
    </citation>
    <scope>NUCLEOTIDE SEQUENCE [LARGE SCALE GENOMIC DNA]</scope>
    <source>
        <strain evidence="1 2">CA031B</strain>
    </source>
</reference>
<feature type="non-terminal residue" evidence="1">
    <location>
        <position position="69"/>
    </location>
</feature>
<dbReference type="RefSeq" id="WP_147452773.1">
    <property type="nucleotide sequence ID" value="NZ_RAWI01001320.1"/>
</dbReference>
<dbReference type="EMBL" id="RAWI01001320">
    <property type="protein sequence ID" value="RKH76640.1"/>
    <property type="molecule type" value="Genomic_DNA"/>
</dbReference>
<dbReference type="Proteomes" id="UP000278907">
    <property type="component" value="Unassembled WGS sequence"/>
</dbReference>
<gene>
    <name evidence="1" type="ORF">D7Y13_44295</name>
</gene>
<evidence type="ECO:0000313" key="2">
    <source>
        <dbReference type="Proteomes" id="UP000278907"/>
    </source>
</evidence>
<evidence type="ECO:0000313" key="1">
    <source>
        <dbReference type="EMBL" id="RKH76640.1"/>
    </source>
</evidence>
<accession>A0ABX9Q342</accession>
<protein>
    <submittedName>
        <fullName evidence="1">Uncharacterized protein</fullName>
    </submittedName>
</protein>